<proteinExistence type="predicted"/>
<evidence type="ECO:0000313" key="3">
    <source>
        <dbReference type="Proteomes" id="UP000321393"/>
    </source>
</evidence>
<reference evidence="2 3" key="1">
    <citation type="submission" date="2019-08" db="EMBL/GenBank/DDBJ databases">
        <title>Draft genome sequences of two oriental melons (Cucumis melo L. var makuwa).</title>
        <authorList>
            <person name="Kwon S.-Y."/>
        </authorList>
    </citation>
    <scope>NUCLEOTIDE SEQUENCE [LARGE SCALE GENOMIC DNA]</scope>
    <source>
        <strain evidence="3">cv. SW 3</strain>
        <tissue evidence="2">Leaf</tissue>
    </source>
</reference>
<dbReference type="EMBL" id="SSTE01008862">
    <property type="protein sequence ID" value="KAA0054142.1"/>
    <property type="molecule type" value="Genomic_DNA"/>
</dbReference>
<evidence type="ECO:0000256" key="1">
    <source>
        <dbReference type="SAM" id="MobiDB-lite"/>
    </source>
</evidence>
<dbReference type="Proteomes" id="UP000321393">
    <property type="component" value="Unassembled WGS sequence"/>
</dbReference>
<organism evidence="2 3">
    <name type="scientific">Cucumis melo var. makuwa</name>
    <name type="common">Oriental melon</name>
    <dbReference type="NCBI Taxonomy" id="1194695"/>
    <lineage>
        <taxon>Eukaryota</taxon>
        <taxon>Viridiplantae</taxon>
        <taxon>Streptophyta</taxon>
        <taxon>Embryophyta</taxon>
        <taxon>Tracheophyta</taxon>
        <taxon>Spermatophyta</taxon>
        <taxon>Magnoliopsida</taxon>
        <taxon>eudicotyledons</taxon>
        <taxon>Gunneridae</taxon>
        <taxon>Pentapetalae</taxon>
        <taxon>rosids</taxon>
        <taxon>fabids</taxon>
        <taxon>Cucurbitales</taxon>
        <taxon>Cucurbitaceae</taxon>
        <taxon>Benincaseae</taxon>
        <taxon>Cucumis</taxon>
    </lineage>
</organism>
<feature type="region of interest" description="Disordered" evidence="1">
    <location>
        <begin position="70"/>
        <end position="97"/>
    </location>
</feature>
<protein>
    <submittedName>
        <fullName evidence="2">Histone-lysine N-methyltransferase ASHR1 isoform X3</fullName>
    </submittedName>
</protein>
<name>A0A5A7UEB7_CUCMM</name>
<sequence length="116" mass="13343">MEVFDQENAGMKKELSKMPVIEASLNKITKNLELMRLQTEKQQQVLLMFMESNAKERSVMSERLTKSALRDSLATKGEENEASSSHDIGANRNEKIIPENKTSLRRLKCQFLMVRI</sequence>
<gene>
    <name evidence="2" type="ORF">E6C27_scaffold131G00590</name>
</gene>
<evidence type="ECO:0000313" key="2">
    <source>
        <dbReference type="EMBL" id="KAA0054142.1"/>
    </source>
</evidence>
<comment type="caution">
    <text evidence="2">The sequence shown here is derived from an EMBL/GenBank/DDBJ whole genome shotgun (WGS) entry which is preliminary data.</text>
</comment>
<dbReference type="AlphaFoldDB" id="A0A5A7UEB7"/>
<accession>A0A5A7UEB7</accession>